<feature type="compositionally biased region" description="Basic and acidic residues" evidence="1">
    <location>
        <begin position="54"/>
        <end position="64"/>
    </location>
</feature>
<name>A0A4S4KYM6_9AGAM</name>
<keyword evidence="3" id="KW-1185">Reference proteome</keyword>
<reference evidence="2 3" key="1">
    <citation type="submission" date="2019-02" db="EMBL/GenBank/DDBJ databases">
        <title>Genome sequencing of the rare red list fungi Bondarzewia mesenterica.</title>
        <authorList>
            <person name="Buettner E."/>
            <person name="Kellner H."/>
        </authorList>
    </citation>
    <scope>NUCLEOTIDE SEQUENCE [LARGE SCALE GENOMIC DNA]</scope>
    <source>
        <strain evidence="2 3">DSM 108281</strain>
    </source>
</reference>
<dbReference type="Proteomes" id="UP000310158">
    <property type="component" value="Unassembled WGS sequence"/>
</dbReference>
<evidence type="ECO:0000313" key="3">
    <source>
        <dbReference type="Proteomes" id="UP000310158"/>
    </source>
</evidence>
<organism evidence="2 3">
    <name type="scientific">Bondarzewia mesenterica</name>
    <dbReference type="NCBI Taxonomy" id="1095465"/>
    <lineage>
        <taxon>Eukaryota</taxon>
        <taxon>Fungi</taxon>
        <taxon>Dikarya</taxon>
        <taxon>Basidiomycota</taxon>
        <taxon>Agaricomycotina</taxon>
        <taxon>Agaricomycetes</taxon>
        <taxon>Russulales</taxon>
        <taxon>Bondarzewiaceae</taxon>
        <taxon>Bondarzewia</taxon>
    </lineage>
</organism>
<evidence type="ECO:0000313" key="2">
    <source>
        <dbReference type="EMBL" id="THH04009.1"/>
    </source>
</evidence>
<feature type="region of interest" description="Disordered" evidence="1">
    <location>
        <begin position="46"/>
        <end position="68"/>
    </location>
</feature>
<evidence type="ECO:0000256" key="1">
    <source>
        <dbReference type="SAM" id="MobiDB-lite"/>
    </source>
</evidence>
<dbReference type="EMBL" id="SGPL01001233">
    <property type="protein sequence ID" value="THH04009.1"/>
    <property type="molecule type" value="Genomic_DNA"/>
</dbReference>
<protein>
    <submittedName>
        <fullName evidence="2">Uncharacterized protein</fullName>
    </submittedName>
</protein>
<accession>A0A4S4KYM6</accession>
<dbReference type="AlphaFoldDB" id="A0A4S4KYM6"/>
<proteinExistence type="predicted"/>
<sequence length="153" mass="16461">MSPAFPSSSSEDEDEDDPRNLDRLRAWCAAVGIHIDPRLALVVRPRRLPPPSSHGDHEHDHDDGGVEGVGGGGGMCVLARVDIECNASGECSSLTKKQSFTRFVTSPEEEEGDARRVIPFPYIVFSVSSLSVVPDASLQLLAPPFVSFSSLTD</sequence>
<gene>
    <name evidence="2" type="ORF">EW146_g10291</name>
</gene>
<comment type="caution">
    <text evidence="2">The sequence shown here is derived from an EMBL/GenBank/DDBJ whole genome shotgun (WGS) entry which is preliminary data.</text>
</comment>